<evidence type="ECO:0000313" key="1">
    <source>
        <dbReference type="EMBL" id="NQE37417.1"/>
    </source>
</evidence>
<sequence>MSTRESYLKEFKNSIELLLPAYLVVFDLADTKRRNLYLGHQEVDKDIIVFDNLLKNCVYLQRCKRIAGDIWVACVTEQQLNDIPDLISNYVQEVPILAGWECRARDPNGNSLFIEEKRNVLISRAVRAGYLWVENVNQVIIKVNELLDRVGWLPVNILTSLESEVAVNSPRWKCLPAEILSITEYCPYCHGTNFRWLEGTDDSAEGICTQCGTEVDFRYG</sequence>
<gene>
    <name evidence="1" type="ORF">E5S67_05188</name>
</gene>
<dbReference type="RefSeq" id="WP_172191440.1">
    <property type="nucleotide sequence ID" value="NZ_CAWPPK010000033.1"/>
</dbReference>
<comment type="caution">
    <text evidence="1">The sequence shown here is derived from an EMBL/GenBank/DDBJ whole genome shotgun (WGS) entry which is preliminary data.</text>
</comment>
<evidence type="ECO:0000313" key="2">
    <source>
        <dbReference type="Proteomes" id="UP000702425"/>
    </source>
</evidence>
<dbReference type="EMBL" id="SRRZ01000128">
    <property type="protein sequence ID" value="NQE37417.1"/>
    <property type="molecule type" value="Genomic_DNA"/>
</dbReference>
<dbReference type="Proteomes" id="UP000702425">
    <property type="component" value="Unassembled WGS sequence"/>
</dbReference>
<proteinExistence type="predicted"/>
<accession>A0ABX2D455</accession>
<keyword evidence="2" id="KW-1185">Reference proteome</keyword>
<protein>
    <submittedName>
        <fullName evidence="1">Uncharacterized protein</fullName>
    </submittedName>
</protein>
<name>A0ABX2D455_9CYAN</name>
<organism evidence="1 2">
    <name type="scientific">Microcoleus asticus IPMA8</name>
    <dbReference type="NCBI Taxonomy" id="2563858"/>
    <lineage>
        <taxon>Bacteria</taxon>
        <taxon>Bacillati</taxon>
        <taxon>Cyanobacteriota</taxon>
        <taxon>Cyanophyceae</taxon>
        <taxon>Oscillatoriophycideae</taxon>
        <taxon>Oscillatoriales</taxon>
        <taxon>Microcoleaceae</taxon>
        <taxon>Microcoleus</taxon>
        <taxon>Microcoleus asticus</taxon>
    </lineage>
</organism>
<reference evidence="1 2" key="1">
    <citation type="journal article" date="2020" name="Sci. Rep.">
        <title>A novel cyanobacterial geosmin producer, revising GeoA distribution and dispersion patterns in Bacteria.</title>
        <authorList>
            <person name="Churro C."/>
            <person name="Semedo-Aguiar A.P."/>
            <person name="Silva A.D."/>
            <person name="Pereira-Leal J.B."/>
            <person name="Leite R.B."/>
        </authorList>
    </citation>
    <scope>NUCLEOTIDE SEQUENCE [LARGE SCALE GENOMIC DNA]</scope>
    <source>
        <strain evidence="1 2">IPMA8</strain>
    </source>
</reference>